<reference evidence="2 3" key="1">
    <citation type="journal article" date="2017" name="Viruses">
        <title>Characterization of Bacillus subtilis Viruses vB_BsuM-Goe2 and vB_BsuM-Goe3.</title>
        <authorList>
            <person name="Willms I.M."/>
            <person name="Hoppert M."/>
            <person name="Hertel R."/>
        </authorList>
    </citation>
    <scope>NUCLEOTIDE SEQUENCE [LARGE SCALE GENOMIC DNA]</scope>
</reference>
<dbReference type="EMBL" id="KY368639">
    <property type="protein sequence ID" value="APZ82422.1"/>
    <property type="molecule type" value="Genomic_DNA"/>
</dbReference>
<evidence type="ECO:0000313" key="3">
    <source>
        <dbReference type="Proteomes" id="UP000224660"/>
    </source>
</evidence>
<evidence type="ECO:0000259" key="1">
    <source>
        <dbReference type="Pfam" id="PF20037"/>
    </source>
</evidence>
<dbReference type="Proteomes" id="UP000224660">
    <property type="component" value="Segment"/>
</dbReference>
<proteinExistence type="predicted"/>
<dbReference type="InterPro" id="IPR045515">
    <property type="entry name" value="DUF6440"/>
</dbReference>
<dbReference type="Pfam" id="PF20037">
    <property type="entry name" value="DUF6440"/>
    <property type="match status" value="1"/>
</dbReference>
<name>A0A217EQT9_9CAUD</name>
<evidence type="ECO:0000313" key="2">
    <source>
        <dbReference type="EMBL" id="APZ82422.1"/>
    </source>
</evidence>
<organism evidence="2 3">
    <name type="scientific">Bacillus phage vB_BsuM-Goe2</name>
    <dbReference type="NCBI Taxonomy" id="1933062"/>
    <lineage>
        <taxon>Viruses</taxon>
        <taxon>Duplodnaviria</taxon>
        <taxon>Heunggongvirae</taxon>
        <taxon>Uroviricota</taxon>
        <taxon>Caudoviricetes</taxon>
        <taxon>Herelleviridae</taxon>
        <taxon>Spounavirinae</taxon>
        <taxon>Okubovirus</taxon>
        <taxon>Okubovirus camphawk</taxon>
    </lineage>
</organism>
<protein>
    <recommendedName>
        <fullName evidence="1">DUF6440 domain-containing protein</fullName>
    </recommendedName>
</protein>
<accession>A0A217EQT9</accession>
<dbReference type="PROSITE" id="PS51257">
    <property type="entry name" value="PROKAR_LIPOPROTEIN"/>
    <property type="match status" value="1"/>
</dbReference>
<gene>
    <name evidence="2" type="ORF">Goe2_c18600</name>
</gene>
<feature type="domain" description="DUF6440" evidence="1">
    <location>
        <begin position="31"/>
        <end position="85"/>
    </location>
</feature>
<sequence length="96" mass="10707">MKKLLLLIPLLALTLAGCGKEEEQEKKLPERFVEVSEDEGLFGSGAYFNGYVVQDKLTGCQYLVTEYSGRTSSTPILKPDGKPYCVEVKHEKTRGH</sequence>